<feature type="transmembrane region" description="Helical" evidence="6">
    <location>
        <begin position="300"/>
        <end position="318"/>
    </location>
</feature>
<evidence type="ECO:0000256" key="5">
    <source>
        <dbReference type="ARBA" id="ARBA00023136"/>
    </source>
</evidence>
<dbReference type="SUPFAM" id="SSF103473">
    <property type="entry name" value="MFS general substrate transporter"/>
    <property type="match status" value="1"/>
</dbReference>
<dbReference type="Pfam" id="PF07690">
    <property type="entry name" value="MFS_1"/>
    <property type="match status" value="1"/>
</dbReference>
<dbReference type="PROSITE" id="PS50850">
    <property type="entry name" value="MFS"/>
    <property type="match status" value="1"/>
</dbReference>
<feature type="transmembrane region" description="Helical" evidence="6">
    <location>
        <begin position="365"/>
        <end position="383"/>
    </location>
</feature>
<evidence type="ECO:0000313" key="9">
    <source>
        <dbReference type="Proteomes" id="UP000052013"/>
    </source>
</evidence>
<dbReference type="PATRIC" id="fig|1423739.3.peg.2456"/>
<dbReference type="InterPro" id="IPR020846">
    <property type="entry name" value="MFS_dom"/>
</dbReference>
<feature type="domain" description="Major facilitator superfamily (MFS) profile" evidence="7">
    <location>
        <begin position="13"/>
        <end position="413"/>
    </location>
</feature>
<sequence length="432" mass="47231">MMPNTKVKLGRDNVLLIIVAGIASYLDAALLVSLGVALPIWARSLSLNSWLIGLLSTMLTLSVAAGSFVGGWLSDKFGRVTVFNVDIFFVALGSFIIAFSNSVPFLMVGVVIAGLASGADLPTSLAVISERMDKGAYGRAIASTQIFWTIGILLSQFIGMITASQGMTSATVLFGWIGIVAFLNWCVRVFSKGFRNIEYGLAEAVEQEVSESQVDKGKMRLADLLKNRVFLLPLILLTIFYLFWNIPANTWGSFVNYFLVTVDKQSQLVSTMIALVANVFCLLVNVVYLKISDSKYRYPAMYVGIAVAFVAFVIAGTFSEFWQVFVVSYILYSGSTILCGEALYKIWSQTFYPVEARATMTGFSYGIVRVMTAIFSLATPTLMGYSPKLLLWVLVGCTVIFGASAIIIVQLIKRFKMTSSDLQSDPANLSSR</sequence>
<feature type="transmembrane region" description="Helical" evidence="6">
    <location>
        <begin position="80"/>
        <end position="99"/>
    </location>
</feature>
<feature type="transmembrane region" description="Helical" evidence="6">
    <location>
        <begin position="140"/>
        <end position="161"/>
    </location>
</feature>
<comment type="caution">
    <text evidence="8">The sequence shown here is derived from an EMBL/GenBank/DDBJ whole genome shotgun (WGS) entry which is preliminary data.</text>
</comment>
<evidence type="ECO:0000256" key="2">
    <source>
        <dbReference type="ARBA" id="ARBA00022448"/>
    </source>
</evidence>
<dbReference type="PANTHER" id="PTHR23508">
    <property type="entry name" value="CARBOXYLIC ACID TRANSPORTER PROTEIN HOMOLOG"/>
    <property type="match status" value="1"/>
</dbReference>
<feature type="transmembrane region" description="Helical" evidence="6">
    <location>
        <begin position="268"/>
        <end position="288"/>
    </location>
</feature>
<accession>A0A0R1SN75</accession>
<dbReference type="Proteomes" id="UP000052013">
    <property type="component" value="Unassembled WGS sequence"/>
</dbReference>
<organism evidence="8 9">
    <name type="scientific">Lentilactobacillus diolivorans DSM 14421</name>
    <dbReference type="NCBI Taxonomy" id="1423739"/>
    <lineage>
        <taxon>Bacteria</taxon>
        <taxon>Bacillati</taxon>
        <taxon>Bacillota</taxon>
        <taxon>Bacilli</taxon>
        <taxon>Lactobacillales</taxon>
        <taxon>Lactobacillaceae</taxon>
        <taxon>Lentilactobacillus</taxon>
    </lineage>
</organism>
<proteinExistence type="predicted"/>
<dbReference type="GO" id="GO:0005886">
    <property type="term" value="C:plasma membrane"/>
    <property type="evidence" value="ECO:0007669"/>
    <property type="project" value="UniProtKB-SubCell"/>
</dbReference>
<keyword evidence="4 6" id="KW-1133">Transmembrane helix</keyword>
<feature type="transmembrane region" description="Helical" evidence="6">
    <location>
        <begin position="229"/>
        <end position="248"/>
    </location>
</feature>
<evidence type="ECO:0000256" key="3">
    <source>
        <dbReference type="ARBA" id="ARBA00022692"/>
    </source>
</evidence>
<feature type="transmembrane region" description="Helical" evidence="6">
    <location>
        <begin position="105"/>
        <end position="128"/>
    </location>
</feature>
<gene>
    <name evidence="8" type="ORF">FC85_GL002363</name>
</gene>
<feature type="transmembrane region" description="Helical" evidence="6">
    <location>
        <begin position="12"/>
        <end position="38"/>
    </location>
</feature>
<evidence type="ECO:0000256" key="6">
    <source>
        <dbReference type="SAM" id="Phobius"/>
    </source>
</evidence>
<evidence type="ECO:0000256" key="1">
    <source>
        <dbReference type="ARBA" id="ARBA00004651"/>
    </source>
</evidence>
<dbReference type="InterPro" id="IPR011701">
    <property type="entry name" value="MFS"/>
</dbReference>
<evidence type="ECO:0000259" key="7">
    <source>
        <dbReference type="PROSITE" id="PS50850"/>
    </source>
</evidence>
<dbReference type="Gene3D" id="1.20.1250.20">
    <property type="entry name" value="MFS general substrate transporter like domains"/>
    <property type="match status" value="1"/>
</dbReference>
<keyword evidence="2" id="KW-0813">Transport</keyword>
<dbReference type="AlphaFoldDB" id="A0A0R1SN75"/>
<dbReference type="PANTHER" id="PTHR23508:SF10">
    <property type="entry name" value="CARBOXYLIC ACID TRANSPORTER PROTEIN HOMOLOG"/>
    <property type="match status" value="1"/>
</dbReference>
<dbReference type="InterPro" id="IPR036259">
    <property type="entry name" value="MFS_trans_sf"/>
</dbReference>
<dbReference type="EMBL" id="AZEY01000020">
    <property type="protein sequence ID" value="KRL69140.1"/>
    <property type="molecule type" value="Genomic_DNA"/>
</dbReference>
<dbReference type="STRING" id="1423739.FC85_GL002363"/>
<keyword evidence="3 6" id="KW-0812">Transmembrane</keyword>
<feature type="transmembrane region" description="Helical" evidence="6">
    <location>
        <begin position="167"/>
        <end position="187"/>
    </location>
</feature>
<feature type="transmembrane region" description="Helical" evidence="6">
    <location>
        <begin position="50"/>
        <end position="73"/>
    </location>
</feature>
<keyword evidence="8" id="KW-0762">Sugar transport</keyword>
<feature type="transmembrane region" description="Helical" evidence="6">
    <location>
        <begin position="389"/>
        <end position="412"/>
    </location>
</feature>
<evidence type="ECO:0000256" key="4">
    <source>
        <dbReference type="ARBA" id="ARBA00022989"/>
    </source>
</evidence>
<comment type="subcellular location">
    <subcellularLocation>
        <location evidence="1">Cell membrane</location>
        <topology evidence="1">Multi-pass membrane protein</topology>
    </subcellularLocation>
</comment>
<dbReference type="GO" id="GO:0046943">
    <property type="term" value="F:carboxylic acid transmembrane transporter activity"/>
    <property type="evidence" value="ECO:0007669"/>
    <property type="project" value="TreeGrafter"/>
</dbReference>
<evidence type="ECO:0000313" key="8">
    <source>
        <dbReference type="EMBL" id="KRL69140.1"/>
    </source>
</evidence>
<name>A0A0R1SN75_9LACO</name>
<protein>
    <submittedName>
        <fullName evidence="8">Sugar transporter</fullName>
    </submittedName>
</protein>
<feature type="transmembrane region" description="Helical" evidence="6">
    <location>
        <begin position="324"/>
        <end position="344"/>
    </location>
</feature>
<keyword evidence="5 6" id="KW-0472">Membrane</keyword>
<reference evidence="8 9" key="1">
    <citation type="journal article" date="2015" name="Genome Announc.">
        <title>Expanding the biotechnology potential of lactobacilli through comparative genomics of 213 strains and associated genera.</title>
        <authorList>
            <person name="Sun Z."/>
            <person name="Harris H.M."/>
            <person name="McCann A."/>
            <person name="Guo C."/>
            <person name="Argimon S."/>
            <person name="Zhang W."/>
            <person name="Yang X."/>
            <person name="Jeffery I.B."/>
            <person name="Cooney J.C."/>
            <person name="Kagawa T.F."/>
            <person name="Liu W."/>
            <person name="Song Y."/>
            <person name="Salvetti E."/>
            <person name="Wrobel A."/>
            <person name="Rasinkangas P."/>
            <person name="Parkhill J."/>
            <person name="Rea M.C."/>
            <person name="O'Sullivan O."/>
            <person name="Ritari J."/>
            <person name="Douillard F.P."/>
            <person name="Paul Ross R."/>
            <person name="Yang R."/>
            <person name="Briner A.E."/>
            <person name="Felis G.E."/>
            <person name="de Vos W.M."/>
            <person name="Barrangou R."/>
            <person name="Klaenhammer T.R."/>
            <person name="Caufield P.W."/>
            <person name="Cui Y."/>
            <person name="Zhang H."/>
            <person name="O'Toole P.W."/>
        </authorList>
    </citation>
    <scope>NUCLEOTIDE SEQUENCE [LARGE SCALE GENOMIC DNA]</scope>
    <source>
        <strain evidence="8 9">DSM 14421</strain>
    </source>
</reference>